<dbReference type="InterPro" id="IPR029063">
    <property type="entry name" value="SAM-dependent_MTases_sf"/>
</dbReference>
<dbReference type="OrthoDB" id="5563826at2"/>
<evidence type="ECO:0008006" key="3">
    <source>
        <dbReference type="Google" id="ProtNLM"/>
    </source>
</evidence>
<name>Q12MD6_SHEDO</name>
<dbReference type="InterPro" id="IPR010342">
    <property type="entry name" value="DUF938"/>
</dbReference>
<dbReference type="SUPFAM" id="SSF53335">
    <property type="entry name" value="S-adenosyl-L-methionine-dependent methyltransferases"/>
    <property type="match status" value="1"/>
</dbReference>
<dbReference type="PANTHER" id="PTHR20974">
    <property type="entry name" value="UPF0585 PROTEIN CG18661"/>
    <property type="match status" value="1"/>
</dbReference>
<evidence type="ECO:0000313" key="1">
    <source>
        <dbReference type="EMBL" id="ABE55390.1"/>
    </source>
</evidence>
<dbReference type="HOGENOM" id="CLU_067698_1_0_6"/>
<gene>
    <name evidence="1" type="ordered locus">Sden_2108</name>
</gene>
<sequence length="214" mass="24316">MTEADLPFSQACENNKTPILEALKRLLPLPQAHTQDPVLNLLEVGSGTGQHCVYFAQHLPHIQWQPSEQTVYLDSVNQRISRFNSPNLKQAIALDLSQDWPSQCAEQQAIFSANTLHIISQTLVERFIEDAARALVPDGQFIVYGPFNYQGRFTSQSNQEFDAWLKQRDTLSGIRDIEWIIELAKAESLVLMDDIPMPANNRLLHFQKKASSTW</sequence>
<dbReference type="KEGG" id="sdn:Sden_2108"/>
<dbReference type="AlphaFoldDB" id="Q12MD6"/>
<organism evidence="1 2">
    <name type="scientific">Shewanella denitrificans (strain OS217 / ATCC BAA-1090 / DSM 15013)</name>
    <dbReference type="NCBI Taxonomy" id="318161"/>
    <lineage>
        <taxon>Bacteria</taxon>
        <taxon>Pseudomonadati</taxon>
        <taxon>Pseudomonadota</taxon>
        <taxon>Gammaproteobacteria</taxon>
        <taxon>Alteromonadales</taxon>
        <taxon>Shewanellaceae</taxon>
        <taxon>Shewanella</taxon>
    </lineage>
</organism>
<dbReference type="STRING" id="318161.Sden_2108"/>
<keyword evidence="2" id="KW-1185">Reference proteome</keyword>
<reference evidence="1 2" key="1">
    <citation type="submission" date="2006-03" db="EMBL/GenBank/DDBJ databases">
        <title>Complete sequence of Shewanella denitrificans OS217.</title>
        <authorList>
            <consortium name="US DOE Joint Genome Institute"/>
            <person name="Copeland A."/>
            <person name="Lucas S."/>
            <person name="Lapidus A."/>
            <person name="Barry K."/>
            <person name="Detter J.C."/>
            <person name="Glavina del Rio T."/>
            <person name="Hammon N."/>
            <person name="Israni S."/>
            <person name="Dalin E."/>
            <person name="Tice H."/>
            <person name="Pitluck S."/>
            <person name="Brettin T."/>
            <person name="Bruce D."/>
            <person name="Han C."/>
            <person name="Tapia R."/>
            <person name="Gilna P."/>
            <person name="Kiss H."/>
            <person name="Schmutz J."/>
            <person name="Larimer F."/>
            <person name="Land M."/>
            <person name="Hauser L."/>
            <person name="Kyrpides N."/>
            <person name="Lykidis A."/>
            <person name="Richardson P."/>
        </authorList>
    </citation>
    <scope>NUCLEOTIDE SEQUENCE [LARGE SCALE GENOMIC DNA]</scope>
    <source>
        <strain evidence="2">OS217 / ATCC BAA-1090 / DSM 15013</strain>
    </source>
</reference>
<dbReference type="EMBL" id="CP000302">
    <property type="protein sequence ID" value="ABE55390.1"/>
    <property type="molecule type" value="Genomic_DNA"/>
</dbReference>
<dbReference type="RefSeq" id="WP_011496545.1">
    <property type="nucleotide sequence ID" value="NC_007954.1"/>
</dbReference>
<dbReference type="Gene3D" id="3.40.50.150">
    <property type="entry name" value="Vaccinia Virus protein VP39"/>
    <property type="match status" value="1"/>
</dbReference>
<dbReference type="Proteomes" id="UP000001982">
    <property type="component" value="Chromosome"/>
</dbReference>
<evidence type="ECO:0000313" key="2">
    <source>
        <dbReference type="Proteomes" id="UP000001982"/>
    </source>
</evidence>
<dbReference type="Pfam" id="PF06080">
    <property type="entry name" value="DUF938"/>
    <property type="match status" value="1"/>
</dbReference>
<protein>
    <recommendedName>
        <fullName evidence="3">Methylase</fullName>
    </recommendedName>
</protein>
<dbReference type="PANTHER" id="PTHR20974:SF0">
    <property type="entry name" value="UPF0585 PROTEIN CG18661"/>
    <property type="match status" value="1"/>
</dbReference>
<proteinExistence type="predicted"/>
<accession>Q12MD6</accession>
<dbReference type="eggNOG" id="COG0500">
    <property type="taxonomic scope" value="Bacteria"/>
</dbReference>